<dbReference type="Proteomes" id="UP000770661">
    <property type="component" value="Unassembled WGS sequence"/>
</dbReference>
<accession>A0A8J4YMI0</accession>
<evidence type="ECO:0000313" key="2">
    <source>
        <dbReference type="EMBL" id="KAG0723335.1"/>
    </source>
</evidence>
<evidence type="ECO:0000313" key="3">
    <source>
        <dbReference type="Proteomes" id="UP000770661"/>
    </source>
</evidence>
<feature type="compositionally biased region" description="Basic residues" evidence="1">
    <location>
        <begin position="103"/>
        <end position="119"/>
    </location>
</feature>
<feature type="region of interest" description="Disordered" evidence="1">
    <location>
        <begin position="93"/>
        <end position="136"/>
    </location>
</feature>
<proteinExistence type="predicted"/>
<protein>
    <submittedName>
        <fullName evidence="2">Uncharacterized protein</fullName>
    </submittedName>
</protein>
<reference evidence="2" key="1">
    <citation type="submission" date="2020-07" db="EMBL/GenBank/DDBJ databases">
        <title>The High-quality genome of the commercially important snow crab, Chionoecetes opilio.</title>
        <authorList>
            <person name="Jeong J.-H."/>
            <person name="Ryu S."/>
        </authorList>
    </citation>
    <scope>NUCLEOTIDE SEQUENCE</scope>
    <source>
        <strain evidence="2">MADBK_172401_WGS</strain>
        <tissue evidence="2">Digestive gland</tissue>
    </source>
</reference>
<name>A0A8J4YMI0_CHIOP</name>
<keyword evidence="3" id="KW-1185">Reference proteome</keyword>
<dbReference type="AlphaFoldDB" id="A0A8J4YMI0"/>
<gene>
    <name evidence="2" type="ORF">GWK47_042916</name>
</gene>
<evidence type="ECO:0000256" key="1">
    <source>
        <dbReference type="SAM" id="MobiDB-lite"/>
    </source>
</evidence>
<organism evidence="2 3">
    <name type="scientific">Chionoecetes opilio</name>
    <name type="common">Atlantic snow crab</name>
    <name type="synonym">Cancer opilio</name>
    <dbReference type="NCBI Taxonomy" id="41210"/>
    <lineage>
        <taxon>Eukaryota</taxon>
        <taxon>Metazoa</taxon>
        <taxon>Ecdysozoa</taxon>
        <taxon>Arthropoda</taxon>
        <taxon>Crustacea</taxon>
        <taxon>Multicrustacea</taxon>
        <taxon>Malacostraca</taxon>
        <taxon>Eumalacostraca</taxon>
        <taxon>Eucarida</taxon>
        <taxon>Decapoda</taxon>
        <taxon>Pleocyemata</taxon>
        <taxon>Brachyura</taxon>
        <taxon>Eubrachyura</taxon>
        <taxon>Majoidea</taxon>
        <taxon>Majidae</taxon>
        <taxon>Chionoecetes</taxon>
    </lineage>
</organism>
<comment type="caution">
    <text evidence="2">The sequence shown here is derived from an EMBL/GenBank/DDBJ whole genome shotgun (WGS) entry which is preliminary data.</text>
</comment>
<feature type="region of interest" description="Disordered" evidence="1">
    <location>
        <begin position="169"/>
        <end position="258"/>
    </location>
</feature>
<dbReference type="EMBL" id="JACEEZ010008413">
    <property type="protein sequence ID" value="KAG0723335.1"/>
    <property type="molecule type" value="Genomic_DNA"/>
</dbReference>
<sequence length="258" mass="27937">MEPQRPNGSNIKYAWASWESTEISSRRLRTFFCSIREAMDRGERVHISAKTSAVHPNRMLSYRVASITEGSDWVFTSGGRWRAECARAPPLLEAGGSATKTHPPPKHPPPKHPPPKHPPPKQPPPTHPPPKQGFAAADKEDVGLPQGGITGLLRSIRFGGAHCPQVFPSSSSFSEEHSSQDPNPTSIFTSPTSFSSLVTRSRDKHPSILPAPAPSVWRLAPEAGTPPPQPAPSLLCSQEEAASCRGGDQHSPPRHHAQ</sequence>
<feature type="compositionally biased region" description="Low complexity" evidence="1">
    <location>
        <begin position="184"/>
        <end position="196"/>
    </location>
</feature>
<feature type="compositionally biased region" description="Pro residues" evidence="1">
    <location>
        <begin position="120"/>
        <end position="131"/>
    </location>
</feature>